<dbReference type="Proteomes" id="UP000464751">
    <property type="component" value="Chromosome"/>
</dbReference>
<accession>A0A6P1YMB6</accession>
<evidence type="ECO:0000256" key="1">
    <source>
        <dbReference type="SAM" id="SignalP"/>
    </source>
</evidence>
<protein>
    <recommendedName>
        <fullName evidence="4">DUF1326 domain-containing protein</fullName>
    </recommendedName>
</protein>
<name>A0A6P1YMB6_9HYPH</name>
<reference evidence="2 3" key="1">
    <citation type="submission" date="2020-02" db="EMBL/GenBank/DDBJ databases">
        <authorList>
            <person name="Li G."/>
        </authorList>
    </citation>
    <scope>NUCLEOTIDE SEQUENCE [LARGE SCALE GENOMIC DNA]</scope>
    <source>
        <strain evidence="2 3">DSM 102029</strain>
    </source>
</reference>
<gene>
    <name evidence="2" type="ORF">G3A50_11560</name>
</gene>
<feature type="signal peptide" evidence="1">
    <location>
        <begin position="1"/>
        <end position="23"/>
    </location>
</feature>
<evidence type="ECO:0008006" key="4">
    <source>
        <dbReference type="Google" id="ProtNLM"/>
    </source>
</evidence>
<dbReference type="AlphaFoldDB" id="A0A6P1YMB6"/>
<proteinExistence type="predicted"/>
<feature type="chain" id="PRO_5027044071" description="DUF1326 domain-containing protein" evidence="1">
    <location>
        <begin position="24"/>
        <end position="243"/>
    </location>
</feature>
<dbReference type="KEGG" id="apra:G3A50_11560"/>
<organism evidence="2 3">
    <name type="scientific">Ancylobacter pratisalsi</name>
    <dbReference type="NCBI Taxonomy" id="1745854"/>
    <lineage>
        <taxon>Bacteria</taxon>
        <taxon>Pseudomonadati</taxon>
        <taxon>Pseudomonadota</taxon>
        <taxon>Alphaproteobacteria</taxon>
        <taxon>Hyphomicrobiales</taxon>
        <taxon>Xanthobacteraceae</taxon>
        <taxon>Ancylobacter</taxon>
    </lineage>
</organism>
<sequence length="243" mass="25869">MISVIRYLLIAAVTALVPFMACAQQNSGEELMAARCGQGGCTCALLDVSQEDLEFLLGPEVPANATRMTLVSMGGKTYFSPRTADEVHRAAGGTGRCEVTLFAPMVPRDGLWQGSVRVRSMTGCLPQVAQMVPPVVDEMGSTMPITWNGRFDPAKFDGSGGAEVIQWTETAPGRFKGRLNIPSNAMLDVSMELTSTLLNSDRATASMQLRIRAGKGANAAVLAAAGMANCRASVLYDFRRLGD</sequence>
<evidence type="ECO:0000313" key="2">
    <source>
        <dbReference type="EMBL" id="QIB34275.1"/>
    </source>
</evidence>
<keyword evidence="1" id="KW-0732">Signal</keyword>
<dbReference type="EMBL" id="CP048630">
    <property type="protein sequence ID" value="QIB34275.1"/>
    <property type="molecule type" value="Genomic_DNA"/>
</dbReference>
<evidence type="ECO:0000313" key="3">
    <source>
        <dbReference type="Proteomes" id="UP000464751"/>
    </source>
</evidence>
<keyword evidence="3" id="KW-1185">Reference proteome</keyword>